<comment type="caution">
    <text evidence="1">The sequence shown here is derived from an EMBL/GenBank/DDBJ whole genome shotgun (WGS) entry which is preliminary data.</text>
</comment>
<dbReference type="eggNOG" id="ENOG5030TT1">
    <property type="taxonomic scope" value="Bacteria"/>
</dbReference>
<dbReference type="Proteomes" id="UP000011744">
    <property type="component" value="Unassembled WGS sequence"/>
</dbReference>
<dbReference type="AlphaFoldDB" id="M2ZKS7"/>
<organism evidence="1 2">
    <name type="scientific">Paramagnetospirillum caucaseum</name>
    <dbReference type="NCBI Taxonomy" id="1244869"/>
    <lineage>
        <taxon>Bacteria</taxon>
        <taxon>Pseudomonadati</taxon>
        <taxon>Pseudomonadota</taxon>
        <taxon>Alphaproteobacteria</taxon>
        <taxon>Rhodospirillales</taxon>
        <taxon>Magnetospirillaceae</taxon>
        <taxon>Paramagnetospirillum</taxon>
    </lineage>
</organism>
<name>M2ZKS7_9PROT</name>
<accession>M2ZKS7</accession>
<protein>
    <submittedName>
        <fullName evidence="1">Uncharacterized protein</fullName>
    </submittedName>
</protein>
<dbReference type="RefSeq" id="WP_008621701.1">
    <property type="nucleotide sequence ID" value="NZ_AONQ01000096.1"/>
</dbReference>
<gene>
    <name evidence="1" type="ORF">H261_21199</name>
</gene>
<proteinExistence type="predicted"/>
<sequence>MRKEDEERIAARLAKVMAMMCVRNTKLEDIHAGVVPVTKTGDYSDVVVLDANGRKIPWPEVSHIDDAQMRDLMKEIVNRLYTFHMRFDDPEFQARIDRWEAVAGKWDEPELKVSSAES</sequence>
<evidence type="ECO:0000313" key="1">
    <source>
        <dbReference type="EMBL" id="EME67907.1"/>
    </source>
</evidence>
<dbReference type="PATRIC" id="fig|1244869.3.peg.4190"/>
<evidence type="ECO:0000313" key="2">
    <source>
        <dbReference type="Proteomes" id="UP000011744"/>
    </source>
</evidence>
<reference evidence="1 2" key="1">
    <citation type="journal article" date="2014" name="Genome Announc.">
        <title>Draft Genome Sequence of Magnetospirillum sp. Strain SO-1, a Freshwater Magnetotactic Bacterium Isolated from the Ol'khovka River, Russia.</title>
        <authorList>
            <person name="Grouzdev D.S."/>
            <person name="Dziuba M.V."/>
            <person name="Sukhacheva M.S."/>
            <person name="Mardanov A.V."/>
            <person name="Beletskiy A.V."/>
            <person name="Kuznetsov B.B."/>
            <person name="Skryabin K.G."/>
        </authorList>
    </citation>
    <scope>NUCLEOTIDE SEQUENCE [LARGE SCALE GENOMIC DNA]</scope>
    <source>
        <strain evidence="1 2">SO-1</strain>
    </source>
</reference>
<dbReference type="OrthoDB" id="7190444at2"/>
<dbReference type="EMBL" id="AONQ01000096">
    <property type="protein sequence ID" value="EME67907.1"/>
    <property type="molecule type" value="Genomic_DNA"/>
</dbReference>
<keyword evidence="2" id="KW-1185">Reference proteome</keyword>